<gene>
    <name evidence="2" type="ORF">EPH_0045570</name>
</gene>
<evidence type="ECO:0000313" key="2">
    <source>
        <dbReference type="EMBL" id="CDI81760.1"/>
    </source>
</evidence>
<accession>U6GNK5</accession>
<dbReference type="OrthoDB" id="345629at2759"/>
<protein>
    <recommendedName>
        <fullName evidence="4">Retrotransposon gag domain-containing protein</fullName>
    </recommendedName>
</protein>
<evidence type="ECO:0008006" key="4">
    <source>
        <dbReference type="Google" id="ProtNLM"/>
    </source>
</evidence>
<dbReference type="Proteomes" id="UP000018201">
    <property type="component" value="Unassembled WGS sequence"/>
</dbReference>
<feature type="compositionally biased region" description="Polar residues" evidence="1">
    <location>
        <begin position="1"/>
        <end position="21"/>
    </location>
</feature>
<evidence type="ECO:0000313" key="3">
    <source>
        <dbReference type="Proteomes" id="UP000018201"/>
    </source>
</evidence>
<keyword evidence="3" id="KW-1185">Reference proteome</keyword>
<proteinExistence type="predicted"/>
<feature type="region of interest" description="Disordered" evidence="1">
    <location>
        <begin position="1"/>
        <end position="45"/>
    </location>
</feature>
<dbReference type="AlphaFoldDB" id="U6GNK5"/>
<name>U6GNK5_9EIME</name>
<reference evidence="2" key="1">
    <citation type="submission" date="2013-10" db="EMBL/GenBank/DDBJ databases">
        <title>Genomic analysis of the causative agents of coccidiosis in chickens.</title>
        <authorList>
            <person name="Reid A.J."/>
            <person name="Blake D."/>
            <person name="Billington K."/>
            <person name="Browne H."/>
            <person name="Dunn M."/>
            <person name="Hung S."/>
            <person name="Kawahara F."/>
            <person name="Miranda-Saavedra D."/>
            <person name="Mourier T."/>
            <person name="Nagra H."/>
            <person name="Otto T.D."/>
            <person name="Rawlings N."/>
            <person name="Sanchez A."/>
            <person name="Sanders M."/>
            <person name="Subramaniam C."/>
            <person name="Tay Y."/>
            <person name="Dear P."/>
            <person name="Doerig C."/>
            <person name="Gruber A."/>
            <person name="Parkinson J."/>
            <person name="Shirley M."/>
            <person name="Wan K.L."/>
            <person name="Berriman M."/>
            <person name="Tomley F."/>
            <person name="Pain A."/>
        </authorList>
    </citation>
    <scope>NUCLEOTIDE SEQUENCE [LARGE SCALE GENOMIC DNA]</scope>
    <source>
        <strain evidence="2">Houghton</strain>
    </source>
</reference>
<organism evidence="2 3">
    <name type="scientific">Eimeria praecox</name>
    <dbReference type="NCBI Taxonomy" id="51316"/>
    <lineage>
        <taxon>Eukaryota</taxon>
        <taxon>Sar</taxon>
        <taxon>Alveolata</taxon>
        <taxon>Apicomplexa</taxon>
        <taxon>Conoidasida</taxon>
        <taxon>Coccidia</taxon>
        <taxon>Eucoccidiorida</taxon>
        <taxon>Eimeriorina</taxon>
        <taxon>Eimeriidae</taxon>
        <taxon>Eimeria</taxon>
    </lineage>
</organism>
<dbReference type="VEuPathDB" id="ToxoDB:EPH_0045570"/>
<dbReference type="EMBL" id="HG692143">
    <property type="protein sequence ID" value="CDI81760.1"/>
    <property type="molecule type" value="Genomic_DNA"/>
</dbReference>
<evidence type="ECO:0000256" key="1">
    <source>
        <dbReference type="SAM" id="MobiDB-lite"/>
    </source>
</evidence>
<sequence length="193" mass="22099">MSTLQEPSRFNRTSAPQSTAVANPAPPELPQIAAPKKPVVEMQPQERQPDEIARLRQEVERLQNCLIQMSVQRSSFVPPPPLAREKGNNMQPFLMLIEQRFRKMALPQELWDDKLGENLDGDALQCWMDLKQSGRDMTDWTLIKQELIRCFFTVDRKALIYQLAANKWTGVYNTYTANVSRIPARGSQLSAED</sequence>
<reference evidence="2" key="2">
    <citation type="submission" date="2013-10" db="EMBL/GenBank/DDBJ databases">
        <authorList>
            <person name="Aslett M."/>
        </authorList>
    </citation>
    <scope>NUCLEOTIDE SEQUENCE [LARGE SCALE GENOMIC DNA]</scope>
    <source>
        <strain evidence="2">Houghton</strain>
    </source>
</reference>